<name>A0ACB0LI77_TRIPR</name>
<comment type="caution">
    <text evidence="1">The sequence shown here is derived from an EMBL/GenBank/DDBJ whole genome shotgun (WGS) entry which is preliminary data.</text>
</comment>
<gene>
    <name evidence="1" type="ORF">MILVUS5_LOCUS33397</name>
</gene>
<dbReference type="EMBL" id="CASHSV030000615">
    <property type="protein sequence ID" value="CAJ2669133.1"/>
    <property type="molecule type" value="Genomic_DNA"/>
</dbReference>
<evidence type="ECO:0000313" key="1">
    <source>
        <dbReference type="EMBL" id="CAJ2669133.1"/>
    </source>
</evidence>
<keyword evidence="2" id="KW-1185">Reference proteome</keyword>
<organism evidence="1 2">
    <name type="scientific">Trifolium pratense</name>
    <name type="common">Red clover</name>
    <dbReference type="NCBI Taxonomy" id="57577"/>
    <lineage>
        <taxon>Eukaryota</taxon>
        <taxon>Viridiplantae</taxon>
        <taxon>Streptophyta</taxon>
        <taxon>Embryophyta</taxon>
        <taxon>Tracheophyta</taxon>
        <taxon>Spermatophyta</taxon>
        <taxon>Magnoliopsida</taxon>
        <taxon>eudicotyledons</taxon>
        <taxon>Gunneridae</taxon>
        <taxon>Pentapetalae</taxon>
        <taxon>rosids</taxon>
        <taxon>fabids</taxon>
        <taxon>Fabales</taxon>
        <taxon>Fabaceae</taxon>
        <taxon>Papilionoideae</taxon>
        <taxon>50 kb inversion clade</taxon>
        <taxon>NPAAA clade</taxon>
        <taxon>Hologalegina</taxon>
        <taxon>IRL clade</taxon>
        <taxon>Trifolieae</taxon>
        <taxon>Trifolium</taxon>
    </lineage>
</organism>
<evidence type="ECO:0000313" key="2">
    <source>
        <dbReference type="Proteomes" id="UP001177021"/>
    </source>
</evidence>
<sequence>MKGSLISLVLTALLVINSIFQPHPHHNLVAADSTYGNIPSTSHNNTYEGANECTGLQCRVVVDDEADLYMDQQVARSSRMLGDSNQKIVYQVNQEGSTAACPAGYTGSSCLASPQLSAGHCNIYCAPRL</sequence>
<proteinExistence type="predicted"/>
<accession>A0ACB0LI77</accession>
<reference evidence="1" key="1">
    <citation type="submission" date="2023-10" db="EMBL/GenBank/DDBJ databases">
        <authorList>
            <person name="Rodriguez Cubillos JULIANA M."/>
            <person name="De Vega J."/>
        </authorList>
    </citation>
    <scope>NUCLEOTIDE SEQUENCE</scope>
</reference>
<protein>
    <submittedName>
        <fullName evidence="1">Uncharacterized protein</fullName>
    </submittedName>
</protein>
<dbReference type="Proteomes" id="UP001177021">
    <property type="component" value="Unassembled WGS sequence"/>
</dbReference>